<sequence length="690" mass="81317">MPLLSLLLFYTTLYYSFFCLILKRKTPAFLPAHIGYSKHNRSRNKSDNLRRYYVSDKLDDKNFRKRDIFKFGAYDEENNDNINNEQLSGENKLDPEDVSNGKDIDNTPNEELSNQQYLHRFDILNEDHEDNTYTGNPLNEERDDNNIGNDVDGNGNDIYNDRDSNSYNYHTSDGDGDILGEKNLETEDEKWMESKSNVKEKHRYNVYDNEVLKEDCKEIDLQNVDKIDREKSELPPYIYEGGTVYDGKSMDYEPEVYDFHTYNKYFDELCKEKKSTIDSYQLDKNLLDETYFDAKKGGPKTFGFKFKQIQPVKYHEGRAYTYFFMHSHEVELTPIFLNAFRRVAIKHLKGGRVTALRIPNMKHEFYCIVGVRENFFDLAQNLRHITFKNVPEDVDMDNYLMGKFRIKGPMIVVAGHMQLPCNVEIINKNQYICSVSAGSYLEMDVKIESIEEYVMPEYGSQSRNRDICKDNFIHFSSSCTPVEHFGFTGQRRGINLDTLGEINIVEMHTDGSITPKTALLKTIDYIAENFQYMENALYHNCHTCDDGSIDEEFRNPEFYMDKDRYTDVPWNKYKSTAEELEDTKKWMHRKDVHRQYNIDPESAESKQEREILWEKKKKIIKEIDKRREQIKKGPSAMEGEFVPTEERHDCLLDWPVDKSERNMNPPRWVIERPLDQSPHIGQQEIYDEGI</sequence>
<evidence type="ECO:0000313" key="6">
    <source>
        <dbReference type="Proteomes" id="UP000242942"/>
    </source>
</evidence>
<dbReference type="VEuPathDB" id="PlasmoDB:POWCR01_140010400"/>
<dbReference type="GO" id="GO:0006351">
    <property type="term" value="P:DNA-templated transcription"/>
    <property type="evidence" value="ECO:0007669"/>
    <property type="project" value="InterPro"/>
</dbReference>
<dbReference type="AlphaFoldDB" id="A0A1D3U993"/>
<reference evidence="5 6" key="1">
    <citation type="submission" date="2016-06" db="EMBL/GenBank/DDBJ databases">
        <authorList>
            <consortium name="Pathogen Informatics"/>
        </authorList>
    </citation>
    <scope>NUCLEOTIDE SEQUENCE [LARGE SCALE GENOMIC DNA]</scope>
    <source>
        <strain evidence="5">PocGH01</strain>
    </source>
</reference>
<dbReference type="Proteomes" id="UP000242942">
    <property type="component" value="Chromosome 14"/>
</dbReference>
<dbReference type="InterPro" id="IPR036603">
    <property type="entry name" value="RBP11-like"/>
</dbReference>
<dbReference type="GO" id="GO:0046983">
    <property type="term" value="F:protein dimerization activity"/>
    <property type="evidence" value="ECO:0007669"/>
    <property type="project" value="InterPro"/>
</dbReference>
<keyword evidence="5" id="KW-0808">Transferase</keyword>
<dbReference type="EMBL" id="LT594595">
    <property type="protein sequence ID" value="SCQ16718.1"/>
    <property type="molecule type" value="Genomic_DNA"/>
</dbReference>
<feature type="region of interest" description="Disordered" evidence="3">
    <location>
        <begin position="79"/>
        <end position="114"/>
    </location>
</feature>
<dbReference type="GO" id="GO:0000428">
    <property type="term" value="C:DNA-directed RNA polymerase complex"/>
    <property type="evidence" value="ECO:0007669"/>
    <property type="project" value="UniProtKB-KW"/>
</dbReference>
<dbReference type="Pfam" id="PF01000">
    <property type="entry name" value="RNA_pol_A_bac"/>
    <property type="match status" value="1"/>
</dbReference>
<proteinExistence type="predicted"/>
<evidence type="ECO:0000256" key="2">
    <source>
        <dbReference type="ARBA" id="ARBA00023163"/>
    </source>
</evidence>
<organism evidence="5 6">
    <name type="scientific">Plasmodium ovale</name>
    <name type="common">malaria parasite P. ovale</name>
    <dbReference type="NCBI Taxonomy" id="36330"/>
    <lineage>
        <taxon>Eukaryota</taxon>
        <taxon>Sar</taxon>
        <taxon>Alveolata</taxon>
        <taxon>Apicomplexa</taxon>
        <taxon>Aconoidasida</taxon>
        <taxon>Haemosporida</taxon>
        <taxon>Plasmodiidae</taxon>
        <taxon>Plasmodium</taxon>
        <taxon>Plasmodium (Plasmodium)</taxon>
    </lineage>
</organism>
<dbReference type="VEuPathDB" id="PlasmoDB:PocGH01_14015700"/>
<evidence type="ECO:0000256" key="1">
    <source>
        <dbReference type="ARBA" id="ARBA00022478"/>
    </source>
</evidence>
<dbReference type="GO" id="GO:0003899">
    <property type="term" value="F:DNA-directed RNA polymerase activity"/>
    <property type="evidence" value="ECO:0007669"/>
    <property type="project" value="UniProtKB-EC"/>
</dbReference>
<dbReference type="InterPro" id="IPR036643">
    <property type="entry name" value="RNApol_insert_sf"/>
</dbReference>
<evidence type="ECO:0000313" key="5">
    <source>
        <dbReference type="EMBL" id="SCQ16718.1"/>
    </source>
</evidence>
<dbReference type="InterPro" id="IPR011262">
    <property type="entry name" value="DNA-dir_RNA_pol_insert"/>
</dbReference>
<dbReference type="SUPFAM" id="SSF55257">
    <property type="entry name" value="RBP11-like subunits of RNA polymerase"/>
    <property type="match status" value="1"/>
</dbReference>
<keyword evidence="6" id="KW-1185">Reference proteome</keyword>
<keyword evidence="2" id="KW-0804">Transcription</keyword>
<dbReference type="EC" id="2.7.7.6" evidence="5"/>
<evidence type="ECO:0000256" key="3">
    <source>
        <dbReference type="SAM" id="MobiDB-lite"/>
    </source>
</evidence>
<keyword evidence="1 5" id="KW-0240">DNA-directed RNA polymerase</keyword>
<dbReference type="InterPro" id="IPR011263">
    <property type="entry name" value="DNA-dir_RNA_pol_RpoA/D/Rpb3"/>
</dbReference>
<dbReference type="OrthoDB" id="360088at2759"/>
<name>A0A1D3U993_PLAOA</name>
<feature type="compositionally biased region" description="Basic and acidic residues" evidence="3">
    <location>
        <begin position="91"/>
        <end position="105"/>
    </location>
</feature>
<keyword evidence="5" id="KW-0548">Nucleotidyltransferase</keyword>
<gene>
    <name evidence="5" type="primary">PocGH01_14015700</name>
    <name evidence="5" type="ORF">POCGH01_14015700</name>
</gene>
<feature type="domain" description="DNA-directed RNA polymerase RpoA/D/Rpb3-type" evidence="4">
    <location>
        <begin position="327"/>
        <end position="536"/>
    </location>
</feature>
<evidence type="ECO:0000259" key="4">
    <source>
        <dbReference type="SMART" id="SM00662"/>
    </source>
</evidence>
<dbReference type="SUPFAM" id="SSF56553">
    <property type="entry name" value="Insert subdomain of RNA polymerase alpha subunit"/>
    <property type="match status" value="1"/>
</dbReference>
<dbReference type="SMART" id="SM00662">
    <property type="entry name" value="RPOLD"/>
    <property type="match status" value="1"/>
</dbReference>
<feature type="region of interest" description="Disordered" evidence="3">
    <location>
        <begin position="128"/>
        <end position="154"/>
    </location>
</feature>
<protein>
    <submittedName>
        <fullName evidence="5">DNA-directed RNA polymerase alpha chain, putative</fullName>
        <ecNumber evidence="5">2.7.7.6</ecNumber>
    </submittedName>
</protein>
<dbReference type="Gene3D" id="2.170.120.12">
    <property type="entry name" value="DNA-directed RNA polymerase, insert domain"/>
    <property type="match status" value="1"/>
</dbReference>
<accession>A0A1D3U993</accession>
<dbReference type="Gene3D" id="3.30.1360.10">
    <property type="entry name" value="RNA polymerase, RBP11-like subunit"/>
    <property type="match status" value="1"/>
</dbReference>